<accession>A0ABP3VK48</accession>
<keyword evidence="2" id="KW-1185">Reference proteome</keyword>
<evidence type="ECO:0000313" key="2">
    <source>
        <dbReference type="Proteomes" id="UP001500279"/>
    </source>
</evidence>
<dbReference type="Proteomes" id="UP001500279">
    <property type="component" value="Unassembled WGS sequence"/>
</dbReference>
<dbReference type="Gene3D" id="1.25.40.290">
    <property type="entry name" value="ARM repeat domains"/>
    <property type="match status" value="1"/>
</dbReference>
<name>A0ABP3VK48_9BURK</name>
<dbReference type="EMBL" id="BAAAEW010000033">
    <property type="protein sequence ID" value="GAA0761904.1"/>
    <property type="molecule type" value="Genomic_DNA"/>
</dbReference>
<reference evidence="2" key="1">
    <citation type="journal article" date="2019" name="Int. J. Syst. Evol. Microbiol.">
        <title>The Global Catalogue of Microorganisms (GCM) 10K type strain sequencing project: providing services to taxonomists for standard genome sequencing and annotation.</title>
        <authorList>
            <consortium name="The Broad Institute Genomics Platform"/>
            <consortium name="The Broad Institute Genome Sequencing Center for Infectious Disease"/>
            <person name="Wu L."/>
            <person name="Ma J."/>
        </authorList>
    </citation>
    <scope>NUCLEOTIDE SEQUENCE [LARGE SCALE GENOMIC DNA]</scope>
    <source>
        <strain evidence="2">JCM 15503</strain>
    </source>
</reference>
<organism evidence="1 2">
    <name type="scientific">Ideonella azotifigens</name>
    <dbReference type="NCBI Taxonomy" id="513160"/>
    <lineage>
        <taxon>Bacteria</taxon>
        <taxon>Pseudomonadati</taxon>
        <taxon>Pseudomonadota</taxon>
        <taxon>Betaproteobacteria</taxon>
        <taxon>Burkholderiales</taxon>
        <taxon>Sphaerotilaceae</taxon>
        <taxon>Ideonella</taxon>
    </lineage>
</organism>
<comment type="caution">
    <text evidence="1">The sequence shown here is derived from an EMBL/GenBank/DDBJ whole genome shotgun (WGS) entry which is preliminary data.</text>
</comment>
<dbReference type="RefSeq" id="WP_231012237.1">
    <property type="nucleotide sequence ID" value="NZ_BAAAEW010000033.1"/>
</dbReference>
<protein>
    <submittedName>
        <fullName evidence="1">DNA alkylation repair protein</fullName>
    </submittedName>
</protein>
<dbReference type="InterPro" id="IPR016024">
    <property type="entry name" value="ARM-type_fold"/>
</dbReference>
<evidence type="ECO:0000313" key="1">
    <source>
        <dbReference type="EMBL" id="GAA0761904.1"/>
    </source>
</evidence>
<dbReference type="SUPFAM" id="SSF48371">
    <property type="entry name" value="ARM repeat"/>
    <property type="match status" value="1"/>
</dbReference>
<sequence length="396" mass="42718">MVDTSTSLLAAAEAKAAAPLLKHRLHTGSIAAAAHHLKLHECRFDSARFTQLASDGLEALELKARAMQIAAALDATLPADFDAACQMVERALAPAVSPDASSSGDASSAGLAGWIVWPLGDWVTRRVAADPANLDRGLQALHALTQRFTAEFAIRPLLRDHQAAVFATLQRWVDDPNEHVRRLCSEGSRPRLPWGLRLQALVRDPSPSLPLLGRLQDDPSAYVRRSVANHLNDIAKDHPALIADWLGSHLPGAPAERRALLRHASRSLIKSADVRVLAAWGQGQALVGDATLAISPARITLGGAVQLRATLRSTAAERQTLLVDYLVHHVKADGRTSAKVFKGWQRELGAGETLLLQRSHALKPITTRRYYPGLHKVELQVNGAVVAEASFELLPG</sequence>
<proteinExistence type="predicted"/>
<gene>
    <name evidence="1" type="ORF">GCM10009107_45790</name>
</gene>